<dbReference type="InterPro" id="IPR000160">
    <property type="entry name" value="GGDEF_dom"/>
</dbReference>
<evidence type="ECO:0000256" key="1">
    <source>
        <dbReference type="ARBA" id="ARBA00012528"/>
    </source>
</evidence>
<feature type="transmembrane region" description="Helical" evidence="3">
    <location>
        <begin position="112"/>
        <end position="130"/>
    </location>
</feature>
<keyword evidence="3" id="KW-1133">Transmembrane helix</keyword>
<dbReference type="OrthoDB" id="9803824at2"/>
<dbReference type="SMART" id="SM00267">
    <property type="entry name" value="GGDEF"/>
    <property type="match status" value="1"/>
</dbReference>
<dbReference type="Gene3D" id="3.30.70.270">
    <property type="match status" value="1"/>
</dbReference>
<keyword evidence="6" id="KW-1185">Reference proteome</keyword>
<keyword evidence="3" id="KW-0812">Transmembrane</keyword>
<dbReference type="AlphaFoldDB" id="A0A5C8L0B9"/>
<dbReference type="Proteomes" id="UP000321248">
    <property type="component" value="Unassembled WGS sequence"/>
</dbReference>
<dbReference type="InterPro" id="IPR029787">
    <property type="entry name" value="Nucleotide_cyclase"/>
</dbReference>
<dbReference type="Pfam" id="PF00990">
    <property type="entry name" value="GGDEF"/>
    <property type="match status" value="1"/>
</dbReference>
<feature type="transmembrane region" description="Helical" evidence="3">
    <location>
        <begin position="43"/>
        <end position="61"/>
    </location>
</feature>
<dbReference type="GO" id="GO:0005886">
    <property type="term" value="C:plasma membrane"/>
    <property type="evidence" value="ECO:0007669"/>
    <property type="project" value="TreeGrafter"/>
</dbReference>
<protein>
    <recommendedName>
        <fullName evidence="1">diguanylate cyclase</fullName>
        <ecNumber evidence="1">2.7.7.65</ecNumber>
    </recommendedName>
</protein>
<dbReference type="PROSITE" id="PS51257">
    <property type="entry name" value="PROKAR_LIPOPROTEIN"/>
    <property type="match status" value="1"/>
</dbReference>
<dbReference type="GO" id="GO:1902201">
    <property type="term" value="P:negative regulation of bacterial-type flagellum-dependent cell motility"/>
    <property type="evidence" value="ECO:0007669"/>
    <property type="project" value="TreeGrafter"/>
</dbReference>
<dbReference type="CDD" id="cd01949">
    <property type="entry name" value="GGDEF"/>
    <property type="match status" value="1"/>
</dbReference>
<keyword evidence="3" id="KW-0472">Membrane</keyword>
<dbReference type="EC" id="2.7.7.65" evidence="1"/>
<comment type="catalytic activity">
    <reaction evidence="2">
        <text>2 GTP = 3',3'-c-di-GMP + 2 diphosphate</text>
        <dbReference type="Rhea" id="RHEA:24898"/>
        <dbReference type="ChEBI" id="CHEBI:33019"/>
        <dbReference type="ChEBI" id="CHEBI:37565"/>
        <dbReference type="ChEBI" id="CHEBI:58805"/>
        <dbReference type="EC" id="2.7.7.65"/>
    </reaction>
</comment>
<dbReference type="GO" id="GO:0043709">
    <property type="term" value="P:cell adhesion involved in single-species biofilm formation"/>
    <property type="evidence" value="ECO:0007669"/>
    <property type="project" value="TreeGrafter"/>
</dbReference>
<proteinExistence type="predicted"/>
<feature type="transmembrane region" description="Helical" evidence="3">
    <location>
        <begin position="68"/>
        <end position="86"/>
    </location>
</feature>
<organism evidence="5 6">
    <name type="scientific">Alkalisalibacterium limincola</name>
    <dbReference type="NCBI Taxonomy" id="2699169"/>
    <lineage>
        <taxon>Bacteria</taxon>
        <taxon>Pseudomonadati</taxon>
        <taxon>Pseudomonadota</taxon>
        <taxon>Gammaproteobacteria</taxon>
        <taxon>Lysobacterales</taxon>
        <taxon>Lysobacteraceae</taxon>
        <taxon>Alkalisalibacterium</taxon>
    </lineage>
</organism>
<feature type="transmembrane region" description="Helical" evidence="3">
    <location>
        <begin position="12"/>
        <end position="31"/>
    </location>
</feature>
<dbReference type="EMBL" id="VRTS01000001">
    <property type="protein sequence ID" value="TXK65851.1"/>
    <property type="molecule type" value="Genomic_DNA"/>
</dbReference>
<accession>A0A5C8L0B9</accession>
<dbReference type="SUPFAM" id="SSF55073">
    <property type="entry name" value="Nucleotide cyclase"/>
    <property type="match status" value="1"/>
</dbReference>
<dbReference type="PROSITE" id="PS50887">
    <property type="entry name" value="GGDEF"/>
    <property type="match status" value="1"/>
</dbReference>
<reference evidence="5 6" key="1">
    <citation type="submission" date="2019-08" db="EMBL/GenBank/DDBJ databases">
        <authorList>
            <person name="Karlyshev A.V."/>
        </authorList>
    </citation>
    <scope>NUCLEOTIDE SEQUENCE [LARGE SCALE GENOMIC DNA]</scope>
    <source>
        <strain evidence="5 6">Alg18-2.2</strain>
    </source>
</reference>
<dbReference type="InterPro" id="IPR050469">
    <property type="entry name" value="Diguanylate_Cyclase"/>
</dbReference>
<feature type="transmembrane region" description="Helical" evidence="3">
    <location>
        <begin position="92"/>
        <end position="107"/>
    </location>
</feature>
<feature type="domain" description="GGDEF" evidence="4">
    <location>
        <begin position="198"/>
        <end position="284"/>
    </location>
</feature>
<sequence>MDIAGRLKGNFQLTMLMVLGGCSVLGISPFVVLRLATGEPGKALLNLGIVLAICAAPAYAWRTGRVQRAAVAMGLVNTLCCLVVSLVFDRQALLWSYLAIVTNFILLDRRGAMGLSLVLVAGLLVQVGMFESVIEMTSYAVTTLLLSIYSYASAYRNELQQARLASLATRDPLTGAGNRRLMEEDLNAAIAANQREPTPMTLGILDIDHFKSVNDLYGHEAGDRVLKTLVETVQRTLRRSTESTASAERSSSWSCQAPIPAMAFASWRASTRRCEGSCAAPEGR</sequence>
<name>A0A5C8L0B9_9GAMM</name>
<dbReference type="PANTHER" id="PTHR45138:SF9">
    <property type="entry name" value="DIGUANYLATE CYCLASE DGCM-RELATED"/>
    <property type="match status" value="1"/>
</dbReference>
<gene>
    <name evidence="5" type="ORF">FU658_01785</name>
</gene>
<evidence type="ECO:0000256" key="2">
    <source>
        <dbReference type="ARBA" id="ARBA00034247"/>
    </source>
</evidence>
<dbReference type="NCBIfam" id="TIGR00254">
    <property type="entry name" value="GGDEF"/>
    <property type="match status" value="1"/>
</dbReference>
<comment type="caution">
    <text evidence="5">The sequence shown here is derived from an EMBL/GenBank/DDBJ whole genome shotgun (WGS) entry which is preliminary data.</text>
</comment>
<evidence type="ECO:0000313" key="6">
    <source>
        <dbReference type="Proteomes" id="UP000321248"/>
    </source>
</evidence>
<dbReference type="GO" id="GO:0052621">
    <property type="term" value="F:diguanylate cyclase activity"/>
    <property type="evidence" value="ECO:0007669"/>
    <property type="project" value="UniProtKB-EC"/>
</dbReference>
<dbReference type="PANTHER" id="PTHR45138">
    <property type="entry name" value="REGULATORY COMPONENTS OF SENSORY TRANSDUCTION SYSTEM"/>
    <property type="match status" value="1"/>
</dbReference>
<dbReference type="InterPro" id="IPR043128">
    <property type="entry name" value="Rev_trsase/Diguanyl_cyclase"/>
</dbReference>
<evidence type="ECO:0000313" key="5">
    <source>
        <dbReference type="EMBL" id="TXK65851.1"/>
    </source>
</evidence>
<evidence type="ECO:0000256" key="3">
    <source>
        <dbReference type="SAM" id="Phobius"/>
    </source>
</evidence>
<evidence type="ECO:0000259" key="4">
    <source>
        <dbReference type="PROSITE" id="PS50887"/>
    </source>
</evidence>